<evidence type="ECO:0000313" key="2">
    <source>
        <dbReference type="EMBL" id="KAG5551345.1"/>
    </source>
</evidence>
<feature type="region of interest" description="Disordered" evidence="1">
    <location>
        <begin position="48"/>
        <end position="120"/>
    </location>
</feature>
<feature type="compositionally biased region" description="Low complexity" evidence="1">
    <location>
        <begin position="58"/>
        <end position="71"/>
    </location>
</feature>
<evidence type="ECO:0000313" key="3">
    <source>
        <dbReference type="Proteomes" id="UP000823749"/>
    </source>
</evidence>
<dbReference type="PANTHER" id="PTHR34546:SF3">
    <property type="entry name" value="OS06G0153600 PROTEIN"/>
    <property type="match status" value="1"/>
</dbReference>
<reference evidence="2" key="1">
    <citation type="submission" date="2020-08" db="EMBL/GenBank/DDBJ databases">
        <title>Plant Genome Project.</title>
        <authorList>
            <person name="Zhang R.-G."/>
        </authorList>
    </citation>
    <scope>NUCLEOTIDE SEQUENCE</scope>
    <source>
        <strain evidence="2">WSP0</strain>
        <tissue evidence="2">Leaf</tissue>
    </source>
</reference>
<dbReference type="PANTHER" id="PTHR34546">
    <property type="entry name" value="OS06G0153600 PROTEIN"/>
    <property type="match status" value="1"/>
</dbReference>
<evidence type="ECO:0000256" key="1">
    <source>
        <dbReference type="SAM" id="MobiDB-lite"/>
    </source>
</evidence>
<dbReference type="Proteomes" id="UP000823749">
    <property type="component" value="Chromosome 4"/>
</dbReference>
<sequence>MLLSHLTRKLQCHLKFCGFNSKLETAMSMDPYYEQRLRDEVIYLHSLWHQGPPPRQNPNPNNYHSHTTSTHLPPPSSSPQFKKPKRPKKTPPQSDLEWPCNETPADPDQPGWPAPTPAPITRVLTPKEQARFAAARIQNKAVAAVQAFFAGNSDSDGEESDEDDEVTGEDGYEEYQFFLKLFTEEEELKGYCEKNWEGGGNFVCLVCGGIGKRKRFKNLVAVVQHSVSIARTKKKNAHRAYAQVVCRVLGWDVDRLPTIDSSLGKPVESQGNTEVAVGESSVINQDLALENVSNGKTFQKENSVKDGDANKCLEKLDNGVQSFGDGNTEGVITCLANFRNFSAFLFPLQLTIRSMQEHSEANGVGNEIRDNQMAIVVVNEPKENNG</sequence>
<gene>
    <name evidence="2" type="ORF">RHGRI_009681</name>
</gene>
<dbReference type="EMBL" id="JACTNZ010000004">
    <property type="protein sequence ID" value="KAG5551345.1"/>
    <property type="molecule type" value="Genomic_DNA"/>
</dbReference>
<protein>
    <submittedName>
        <fullName evidence="2">Uncharacterized protein</fullName>
    </submittedName>
</protein>
<organism evidence="2 3">
    <name type="scientific">Rhododendron griersonianum</name>
    <dbReference type="NCBI Taxonomy" id="479676"/>
    <lineage>
        <taxon>Eukaryota</taxon>
        <taxon>Viridiplantae</taxon>
        <taxon>Streptophyta</taxon>
        <taxon>Embryophyta</taxon>
        <taxon>Tracheophyta</taxon>
        <taxon>Spermatophyta</taxon>
        <taxon>Magnoliopsida</taxon>
        <taxon>eudicotyledons</taxon>
        <taxon>Gunneridae</taxon>
        <taxon>Pentapetalae</taxon>
        <taxon>asterids</taxon>
        <taxon>Ericales</taxon>
        <taxon>Ericaceae</taxon>
        <taxon>Ericoideae</taxon>
        <taxon>Rhodoreae</taxon>
        <taxon>Rhododendron</taxon>
    </lineage>
</organism>
<name>A0AAV6KGA4_9ERIC</name>
<accession>A0AAV6KGA4</accession>
<keyword evidence="3" id="KW-1185">Reference proteome</keyword>
<comment type="caution">
    <text evidence="2">The sequence shown here is derived from an EMBL/GenBank/DDBJ whole genome shotgun (WGS) entry which is preliminary data.</text>
</comment>
<proteinExistence type="predicted"/>
<dbReference type="AlphaFoldDB" id="A0AAV6KGA4"/>